<gene>
    <name evidence="2" type="ORF">A4U43_C03F7230</name>
</gene>
<sequence length="152" mass="16915">MIAILGKSLGLFVRAKGASLVSNLKGTFERLPMRFLDNSSSGFNLVSDVSFGWPLVSTLGLCFNFVHGSACSRHQFQLLVLNCSRPWFQLLVSLWFQLMLGLCLNFVRGFSMHSALVSALAWPLYGVNLAILADRFLHEVAFKLWKAPKYGA</sequence>
<organism evidence="2 3">
    <name type="scientific">Asparagus officinalis</name>
    <name type="common">Garden asparagus</name>
    <dbReference type="NCBI Taxonomy" id="4686"/>
    <lineage>
        <taxon>Eukaryota</taxon>
        <taxon>Viridiplantae</taxon>
        <taxon>Streptophyta</taxon>
        <taxon>Embryophyta</taxon>
        <taxon>Tracheophyta</taxon>
        <taxon>Spermatophyta</taxon>
        <taxon>Magnoliopsida</taxon>
        <taxon>Liliopsida</taxon>
        <taxon>Asparagales</taxon>
        <taxon>Asparagaceae</taxon>
        <taxon>Asparagoideae</taxon>
        <taxon>Asparagus</taxon>
    </lineage>
</organism>
<dbReference type="AlphaFoldDB" id="A0A5P1FD41"/>
<keyword evidence="1" id="KW-0812">Transmembrane</keyword>
<feature type="transmembrane region" description="Helical" evidence="1">
    <location>
        <begin position="87"/>
        <end position="107"/>
    </location>
</feature>
<evidence type="ECO:0000313" key="3">
    <source>
        <dbReference type="Proteomes" id="UP000243459"/>
    </source>
</evidence>
<dbReference type="EMBL" id="CM007383">
    <property type="protein sequence ID" value="ONK74521.1"/>
    <property type="molecule type" value="Genomic_DNA"/>
</dbReference>
<keyword evidence="3" id="KW-1185">Reference proteome</keyword>
<accession>A0A5P1FD41</accession>
<dbReference type="Gramene" id="ONK74521">
    <property type="protein sequence ID" value="ONK74521"/>
    <property type="gene ID" value="A4U43_C03F7230"/>
</dbReference>
<feature type="transmembrane region" description="Helical" evidence="1">
    <location>
        <begin position="113"/>
        <end position="133"/>
    </location>
</feature>
<dbReference type="Proteomes" id="UP000243459">
    <property type="component" value="Chromosome 3"/>
</dbReference>
<name>A0A5P1FD41_ASPOF</name>
<keyword evidence="1" id="KW-0472">Membrane</keyword>
<proteinExistence type="predicted"/>
<keyword evidence="1" id="KW-1133">Transmembrane helix</keyword>
<evidence type="ECO:0000313" key="2">
    <source>
        <dbReference type="EMBL" id="ONK74521.1"/>
    </source>
</evidence>
<protein>
    <submittedName>
        <fullName evidence="2">Uncharacterized protein</fullName>
    </submittedName>
</protein>
<reference evidence="3" key="1">
    <citation type="journal article" date="2017" name="Nat. Commun.">
        <title>The asparagus genome sheds light on the origin and evolution of a young Y chromosome.</title>
        <authorList>
            <person name="Harkess A."/>
            <person name="Zhou J."/>
            <person name="Xu C."/>
            <person name="Bowers J.E."/>
            <person name="Van der Hulst R."/>
            <person name="Ayyampalayam S."/>
            <person name="Mercati F."/>
            <person name="Riccardi P."/>
            <person name="McKain M.R."/>
            <person name="Kakrana A."/>
            <person name="Tang H."/>
            <person name="Ray J."/>
            <person name="Groenendijk J."/>
            <person name="Arikit S."/>
            <person name="Mathioni S.M."/>
            <person name="Nakano M."/>
            <person name="Shan H."/>
            <person name="Telgmann-Rauber A."/>
            <person name="Kanno A."/>
            <person name="Yue Z."/>
            <person name="Chen H."/>
            <person name="Li W."/>
            <person name="Chen Y."/>
            <person name="Xu X."/>
            <person name="Zhang Y."/>
            <person name="Luo S."/>
            <person name="Chen H."/>
            <person name="Gao J."/>
            <person name="Mao Z."/>
            <person name="Pires J.C."/>
            <person name="Luo M."/>
            <person name="Kudrna D."/>
            <person name="Wing R.A."/>
            <person name="Meyers B.C."/>
            <person name="Yi K."/>
            <person name="Kong H."/>
            <person name="Lavrijsen P."/>
            <person name="Sunseri F."/>
            <person name="Falavigna A."/>
            <person name="Ye Y."/>
            <person name="Leebens-Mack J.H."/>
            <person name="Chen G."/>
        </authorList>
    </citation>
    <scope>NUCLEOTIDE SEQUENCE [LARGE SCALE GENOMIC DNA]</scope>
    <source>
        <strain evidence="3">cv. DH0086</strain>
    </source>
</reference>
<evidence type="ECO:0000256" key="1">
    <source>
        <dbReference type="SAM" id="Phobius"/>
    </source>
</evidence>